<dbReference type="Proteomes" id="UP000494165">
    <property type="component" value="Unassembled WGS sequence"/>
</dbReference>
<evidence type="ECO:0000313" key="2">
    <source>
        <dbReference type="Proteomes" id="UP000494165"/>
    </source>
</evidence>
<gene>
    <name evidence="1" type="ORF">CLODIP_2_CD02058</name>
</gene>
<accession>A0A8S1CDN2</accession>
<protein>
    <submittedName>
        <fullName evidence="1">Uncharacterized protein</fullName>
    </submittedName>
</protein>
<sequence length="207" mass="23863">MAGISEPLNCWLCENPVEEDVPQLSRKKLEVLSKLCFVHMNKKVHILSDRHYVLCGACIDYAMYGIQFMTLDLYKITATFFRFFLAQCKRAYQGEEEGETSLIRRADWFLASMVLTEPGEKRLCLPELEELEKIANEVASAKETKTNCMCQSDCPDELQSVLAEDCIEIHMPCYICKEAILGVEEMIQHECFKFCNHNNEEKRLRGA</sequence>
<reference evidence="1 2" key="1">
    <citation type="submission" date="2020-04" db="EMBL/GenBank/DDBJ databases">
        <authorList>
            <person name="Alioto T."/>
            <person name="Alioto T."/>
            <person name="Gomez Garrido J."/>
        </authorList>
    </citation>
    <scope>NUCLEOTIDE SEQUENCE [LARGE SCALE GENOMIC DNA]</scope>
</reference>
<evidence type="ECO:0000313" key="1">
    <source>
        <dbReference type="EMBL" id="CAB3367658.1"/>
    </source>
</evidence>
<organism evidence="1 2">
    <name type="scientific">Cloeon dipterum</name>
    <dbReference type="NCBI Taxonomy" id="197152"/>
    <lineage>
        <taxon>Eukaryota</taxon>
        <taxon>Metazoa</taxon>
        <taxon>Ecdysozoa</taxon>
        <taxon>Arthropoda</taxon>
        <taxon>Hexapoda</taxon>
        <taxon>Insecta</taxon>
        <taxon>Pterygota</taxon>
        <taxon>Palaeoptera</taxon>
        <taxon>Ephemeroptera</taxon>
        <taxon>Pisciforma</taxon>
        <taxon>Baetidae</taxon>
        <taxon>Cloeon</taxon>
    </lineage>
</organism>
<comment type="caution">
    <text evidence="1">The sequence shown here is derived from an EMBL/GenBank/DDBJ whole genome shotgun (WGS) entry which is preliminary data.</text>
</comment>
<keyword evidence="2" id="KW-1185">Reference proteome</keyword>
<proteinExistence type="predicted"/>
<dbReference type="AlphaFoldDB" id="A0A8S1CDN2"/>
<name>A0A8S1CDN2_9INSE</name>
<dbReference type="EMBL" id="CADEPI010000032">
    <property type="protein sequence ID" value="CAB3367658.1"/>
    <property type="molecule type" value="Genomic_DNA"/>
</dbReference>